<proteinExistence type="predicted"/>
<dbReference type="Proteomes" id="UP000093510">
    <property type="component" value="Unassembled WGS sequence"/>
</dbReference>
<comment type="caution">
    <text evidence="2">The sequence shown here is derived from an EMBL/GenBank/DDBJ whole genome shotgun (WGS) entry which is preliminary data.</text>
</comment>
<dbReference type="RefSeq" id="WP_066331953.1">
    <property type="nucleotide sequence ID" value="NZ_CP017688.1"/>
</dbReference>
<keyword evidence="3" id="KW-1185">Reference proteome</keyword>
<evidence type="ECO:0000313" key="3">
    <source>
        <dbReference type="Proteomes" id="UP000093510"/>
    </source>
</evidence>
<dbReference type="STRING" id="1763534.GCA_001831475_02408"/>
<sequence>MGEWSKKIGEQGEDIVKYFFEELIGYKNNYRNNLELSCSYSDDHKKKDAAKRLTHGIDGLVSYKCPLVDELLEIGIISSKYSFDVYPPKPKDKFKEHFVELAYTIRCFLNSEIYNNINSNTSNVTDTKVTGVLVWLSNNDECKNKNIIPEISDTQLSGLNLVYDKILIVDNSRMEFLFDLIQPLKTIFGNGNIDFVYPKTGMNLSMVQDNSFGKKLPLQLICSDVIPIRIDNNNQIILLLGIRDNFDENNLLKLISLSKEFNHLEATTKTIISFPDYNKLKHSDSVKKVLSQLENLKYSDQIEVVKHDFDFRNL</sequence>
<dbReference type="EMBL" id="LVEP01000011">
    <property type="protein sequence ID" value="OCB78368.1"/>
    <property type="molecule type" value="Genomic_DNA"/>
</dbReference>
<accession>A0A1B9E913</accession>
<dbReference type="InterPro" id="IPR058873">
    <property type="entry name" value="PDDEXK_GAPS4"/>
</dbReference>
<dbReference type="OrthoDB" id="2680225at2"/>
<gene>
    <name evidence="2" type="ORF">LPBF_02245</name>
</gene>
<feature type="domain" description="GAPS4 PD-(D/E)XK nuclease" evidence="1">
    <location>
        <begin position="1"/>
        <end position="173"/>
    </location>
</feature>
<dbReference type="Pfam" id="PF26115">
    <property type="entry name" value="PDDEXK_GAPS4"/>
    <property type="match status" value="1"/>
</dbReference>
<name>A0A1B9E913_9FLAO</name>
<protein>
    <recommendedName>
        <fullName evidence="1">GAPS4 PD-(D/E)XK nuclease domain-containing protein</fullName>
    </recommendedName>
</protein>
<evidence type="ECO:0000259" key="1">
    <source>
        <dbReference type="Pfam" id="PF26115"/>
    </source>
</evidence>
<reference evidence="2 3" key="1">
    <citation type="submission" date="2016-03" db="EMBL/GenBank/DDBJ databases">
        <authorList>
            <person name="Ploux O."/>
        </authorList>
    </citation>
    <scope>NUCLEOTIDE SEQUENCE [LARGE SCALE GENOMIC DNA]</scope>
    <source>
        <strain evidence="2 3">LPB0076</strain>
    </source>
</reference>
<organism evidence="2 3">
    <name type="scientific">Flavobacterium crassostreae</name>
    <dbReference type="NCBI Taxonomy" id="1763534"/>
    <lineage>
        <taxon>Bacteria</taxon>
        <taxon>Pseudomonadati</taxon>
        <taxon>Bacteroidota</taxon>
        <taxon>Flavobacteriia</taxon>
        <taxon>Flavobacteriales</taxon>
        <taxon>Flavobacteriaceae</taxon>
        <taxon>Flavobacterium</taxon>
    </lineage>
</organism>
<evidence type="ECO:0000313" key="2">
    <source>
        <dbReference type="EMBL" id="OCB78368.1"/>
    </source>
</evidence>
<dbReference type="AlphaFoldDB" id="A0A1B9E913"/>